<dbReference type="Proteomes" id="UP001193389">
    <property type="component" value="Chromosome"/>
</dbReference>
<evidence type="ECO:0000313" key="1">
    <source>
        <dbReference type="EMBL" id="BBE16206.1"/>
    </source>
</evidence>
<name>A0A5K7S3V1_9BACT</name>
<dbReference type="AlphaFoldDB" id="A0A5K7S3V1"/>
<dbReference type="KEGG" id="anf:AQPE_0343"/>
<reference evidence="1" key="1">
    <citation type="journal article" date="2020" name="Int. J. Syst. Evol. Microbiol.">
        <title>Aquipluma nitroreducens gen. nov. sp. nov., a novel facultatively anaerobic bacterium isolated from a freshwater lake.</title>
        <authorList>
            <person name="Watanabe M."/>
            <person name="Kojima H."/>
            <person name="Fukui M."/>
        </authorList>
    </citation>
    <scope>NUCLEOTIDE SEQUENCE</scope>
    <source>
        <strain evidence="1">MeG22</strain>
    </source>
</reference>
<proteinExistence type="predicted"/>
<dbReference type="EMBL" id="AP018694">
    <property type="protein sequence ID" value="BBE16206.1"/>
    <property type="molecule type" value="Genomic_DNA"/>
</dbReference>
<keyword evidence="2" id="KW-1185">Reference proteome</keyword>
<accession>A0A5K7S3V1</accession>
<gene>
    <name evidence="1" type="ORF">AQPE_0343</name>
</gene>
<protein>
    <submittedName>
        <fullName evidence="1">Uncharacterized protein</fullName>
    </submittedName>
</protein>
<sequence>MQFDQYAELFLLGPGAKHYGRQIDVYIKSKCLTADQRWTIKQKLNADYFLSHIEMVCGIDDEKLLENLKVIGLAI</sequence>
<evidence type="ECO:0000313" key="2">
    <source>
        <dbReference type="Proteomes" id="UP001193389"/>
    </source>
</evidence>
<organism evidence="1 2">
    <name type="scientific">Aquipluma nitroreducens</name>
    <dbReference type="NCBI Taxonomy" id="2010828"/>
    <lineage>
        <taxon>Bacteria</taxon>
        <taxon>Pseudomonadati</taxon>
        <taxon>Bacteroidota</taxon>
        <taxon>Bacteroidia</taxon>
        <taxon>Marinilabiliales</taxon>
        <taxon>Prolixibacteraceae</taxon>
        <taxon>Aquipluma</taxon>
    </lineage>
</organism>